<dbReference type="Proteomes" id="UP000011666">
    <property type="component" value="Unassembled WGS sequence"/>
</dbReference>
<evidence type="ECO:0000313" key="2">
    <source>
        <dbReference type="EMBL" id="GAC66987.1"/>
    </source>
</evidence>
<dbReference type="STRING" id="1223545.GS4_05_02000"/>
<dbReference type="EMBL" id="BANX01000005">
    <property type="protein sequence ID" value="GAC66987.1"/>
    <property type="molecule type" value="Genomic_DNA"/>
</dbReference>
<evidence type="ECO:0000259" key="1">
    <source>
        <dbReference type="Pfam" id="PF23275"/>
    </source>
</evidence>
<proteinExistence type="predicted"/>
<gene>
    <name evidence="2" type="ORF">GS4_05_02000</name>
</gene>
<evidence type="ECO:0000313" key="3">
    <source>
        <dbReference type="Proteomes" id="UP000011666"/>
    </source>
</evidence>
<name>M0QHU4_9ACTN</name>
<dbReference type="InterPro" id="IPR057037">
    <property type="entry name" value="TPR_rep_actino"/>
</dbReference>
<accession>M0QHU4</accession>
<feature type="domain" description="TPR repeat" evidence="1">
    <location>
        <begin position="219"/>
        <end position="465"/>
    </location>
</feature>
<comment type="caution">
    <text evidence="2">The sequence shown here is derived from an EMBL/GenBank/DDBJ whole genome shotgun (WGS) entry which is preliminary data.</text>
</comment>
<dbReference type="RefSeq" id="WP_007617723.1">
    <property type="nucleotide sequence ID" value="NZ_BANX01000005.1"/>
</dbReference>
<keyword evidence="3" id="KW-1185">Reference proteome</keyword>
<dbReference type="Pfam" id="PF23275">
    <property type="entry name" value="TPR_23"/>
    <property type="match status" value="1"/>
</dbReference>
<dbReference type="AlphaFoldDB" id="M0QHU4"/>
<reference evidence="2 3" key="1">
    <citation type="submission" date="2013-01" db="EMBL/GenBank/DDBJ databases">
        <title>Whole genome shotgun sequence of Gordonia soli NBRC 108243.</title>
        <authorList>
            <person name="Isaki-Nakamura S."/>
            <person name="Hosoyama A."/>
            <person name="Tsuchikane K."/>
            <person name="Ando Y."/>
            <person name="Baba S."/>
            <person name="Ohji S."/>
            <person name="Hamada M."/>
            <person name="Tamura T."/>
            <person name="Yamazoe A."/>
            <person name="Yamazaki S."/>
            <person name="Fujita N."/>
        </authorList>
    </citation>
    <scope>NUCLEOTIDE SEQUENCE [LARGE SCALE GENOMIC DNA]</scope>
    <source>
        <strain evidence="2 3">NBRC 108243</strain>
    </source>
</reference>
<sequence>MTIPTRTIIDSLNLSGMTGAQTKATSYASFVHDNAANLRTTITELDWSGGARKSADSRADREYTQFGRVSSAFTKLSAAISSGHTSMSHISGRLKERTAGYEADSYTVSDDWKVKDGYNYGLADFFAAGDPVKEKRLADLKAARAQHATNATVAMTRLAREFGTADDKCAAAVRAASAALHLNAPVSAGVGAGVGHRVAAALREGRRLTPDELTSLRVATSLNQDQLTALQHGKPATMSQGEYDFLRTLMNDLGTSDVTEIAKMGVGDQSEAVKTSLANGFQIMGMPGMTTAAGDRGGMHTLPTSVRSLLTENLVGRRFDRMVVVAPGVPGRPEHGVAVKRIDELTALSGLLDKSDHDYRVGSDVNRGLLKQASEIAAQTAEPGARISDSSEVLGAKGGNANTILGKVFGVAGADKIAVHDFLTGTNMNVTCSDGGRYVADTHIDGIMGHAWGTEKQSIDDLFSWTRDDALSPNHFLAGQAHASANALAHYFGDGSNVSIGQEVGVKSPHLAQTLSTALSPYLGGFSGAVGPGIPTLGADSLTAGELHNLFQAMDSDPHAAAIFNHAGSQWQNHLAYQYGMNPDNPSIGRAAGLIHHAMETGYADELKFLKKSAYQDSVADYENKMGAFSQAVAGIGTIPLVGSYAAAAIPPQLAAALLGPAPDQDTASNSSTEGLKGIGVATLNDREILQISQFLGYAHQNPAIAEQNPQWFNGDQLTWEFLQKNPLQLSALQNMMVKLSNGELEGWDTAFDIGAGKPPIGGIPMNPRNAPVP</sequence>
<dbReference type="OrthoDB" id="4760328at2"/>
<protein>
    <recommendedName>
        <fullName evidence="1">TPR repeat domain-containing protein</fullName>
    </recommendedName>
</protein>
<organism evidence="2 3">
    <name type="scientific">Gordonia soli NBRC 108243</name>
    <dbReference type="NCBI Taxonomy" id="1223545"/>
    <lineage>
        <taxon>Bacteria</taxon>
        <taxon>Bacillati</taxon>
        <taxon>Actinomycetota</taxon>
        <taxon>Actinomycetes</taxon>
        <taxon>Mycobacteriales</taxon>
        <taxon>Gordoniaceae</taxon>
        <taxon>Gordonia</taxon>
    </lineage>
</organism>
<dbReference type="eggNOG" id="ENOG5030HW6">
    <property type="taxonomic scope" value="Bacteria"/>
</dbReference>